<feature type="compositionally biased region" description="Basic and acidic residues" evidence="1">
    <location>
        <begin position="683"/>
        <end position="700"/>
    </location>
</feature>
<feature type="compositionally biased region" description="Gly residues" evidence="1">
    <location>
        <begin position="826"/>
        <end position="838"/>
    </location>
</feature>
<dbReference type="STRING" id="105785.A0A2J7RSY5"/>
<feature type="compositionally biased region" description="Low complexity" evidence="1">
    <location>
        <begin position="701"/>
        <end position="717"/>
    </location>
</feature>
<evidence type="ECO:0000313" key="3">
    <source>
        <dbReference type="Proteomes" id="UP000235965"/>
    </source>
</evidence>
<comment type="caution">
    <text evidence="2">The sequence shown here is derived from an EMBL/GenBank/DDBJ whole genome shotgun (WGS) entry which is preliminary data.</text>
</comment>
<feature type="compositionally biased region" description="Low complexity" evidence="1">
    <location>
        <begin position="728"/>
        <end position="739"/>
    </location>
</feature>
<dbReference type="Proteomes" id="UP000235965">
    <property type="component" value="Unassembled WGS sequence"/>
</dbReference>
<feature type="compositionally biased region" description="Low complexity" evidence="1">
    <location>
        <begin position="645"/>
        <end position="662"/>
    </location>
</feature>
<accession>A0A2J7RSY5</accession>
<dbReference type="AlphaFoldDB" id="A0A2J7RSY5"/>
<feature type="region of interest" description="Disordered" evidence="1">
    <location>
        <begin position="645"/>
        <end position="894"/>
    </location>
</feature>
<keyword evidence="3" id="KW-1185">Reference proteome</keyword>
<feature type="compositionally biased region" description="Polar residues" evidence="1">
    <location>
        <begin position="936"/>
        <end position="945"/>
    </location>
</feature>
<evidence type="ECO:0000256" key="1">
    <source>
        <dbReference type="SAM" id="MobiDB-lite"/>
    </source>
</evidence>
<proteinExistence type="predicted"/>
<name>A0A2J7RSY5_9NEOP</name>
<feature type="non-terminal residue" evidence="2">
    <location>
        <position position="1"/>
    </location>
</feature>
<protein>
    <submittedName>
        <fullName evidence="2">Uncharacterized protein</fullName>
    </submittedName>
</protein>
<evidence type="ECO:0000313" key="2">
    <source>
        <dbReference type="EMBL" id="PNF43946.1"/>
    </source>
</evidence>
<feature type="compositionally biased region" description="Basic residues" evidence="1">
    <location>
        <begin position="811"/>
        <end position="822"/>
    </location>
</feature>
<feature type="compositionally biased region" description="Polar residues" evidence="1">
    <location>
        <begin position="776"/>
        <end position="810"/>
    </location>
</feature>
<dbReference type="EMBL" id="NEVH01000250">
    <property type="protein sequence ID" value="PNF43946.1"/>
    <property type="molecule type" value="Genomic_DNA"/>
</dbReference>
<feature type="region of interest" description="Disordered" evidence="1">
    <location>
        <begin position="930"/>
        <end position="968"/>
    </location>
</feature>
<dbReference type="InParanoid" id="A0A2J7RSY5"/>
<dbReference type="OrthoDB" id="8197935at2759"/>
<feature type="region of interest" description="Disordered" evidence="1">
    <location>
        <begin position="148"/>
        <end position="188"/>
    </location>
</feature>
<sequence length="984" mass="105106">QEVIDALETQLDSKLNDAVRGVRVANGNCYVCLAEEDNAGALLETGLILRGAKIKLEDVSHDSIIVAFSGVPHDVSDGSVARAVASHGTVIGEVERRLYKGVDTGERLVRLKPADADIGTIPSTINLGGSKATLRILKPEEIKELCSAWVPESPSTTGATEDDKKTSTSKVEIPNGDSPAKSLDSSFSTDRYRSQLNVRLKLPNPKTNRSLENIFDSTADVTQHNTSLPIIDARDTASVKVAPPKILSETTLSEPRNKKSSCERRFNFDTSGSALSHKLPYQQQEELTHAPSDHGTRPKEIVTEVCSQKSKEPEVHQLVGKNKVLKTHSPKQFQSSPEIARNHVPNIFSKLPHGKFKCQNPQFFSTTDESTESVGLNLKTSPNLQNNPFMGNTGTLSCSSRNPITPTQANPFISSTPNPDQGIVFQDFTPHDEQRSQCHNSQHFPHFQSSSNLPPDLKILTSYDHQRQFFLPLGTSNSRACSPYSHINASYSHNTQPSNIAFINNEAVYMPNSTPASFSGTPSSFPINIAPFSSNQSAVSLGNIPTSSLQQNNIYNNPGYYPNTPIHNYTTQVSPTNTIVSGSTGYFVSNGTNTNVPSTTHVPGNMTVLVPNPLSIPDSAEYVAMTSDLPSNAHTGSSCMVQSASFSAPDASSPDASNFPSSHQNSDLSQEPLGHHSQNLVSDENKAGEEQSDVTEKTLDVPRTPSTSLPTSPVPVRKLTMQRKSSRRSSVMSRQQSKSSGDEGPNITPPTAHKHTNVNPTSTSPGAARGKLSRKVSCTNSIGSHHNADNSINESSAGSTGGPNATSSPNTKHRTSIVHQRKTGAGLTGGVDASGGGHANAIDVSRSSSSGQDSPTKPDRRRRVSIYFNNKKGGLKRRDSYVPNGGSAHSGGILSRTSSLDHSHCYAGGSMTDVTAAHCAGAETTTTTCSERERTNSVSSRTSSAAGGHATNKTRKHSVCSNRGGSGSDVGKVPWCGCWGNGCI</sequence>
<reference evidence="2 3" key="1">
    <citation type="submission" date="2017-12" db="EMBL/GenBank/DDBJ databases">
        <title>Hemimetabolous genomes reveal molecular basis of termite eusociality.</title>
        <authorList>
            <person name="Harrison M.C."/>
            <person name="Jongepier E."/>
            <person name="Robertson H.M."/>
            <person name="Arning N."/>
            <person name="Bitard-Feildel T."/>
            <person name="Chao H."/>
            <person name="Childers C.P."/>
            <person name="Dinh H."/>
            <person name="Doddapaneni H."/>
            <person name="Dugan S."/>
            <person name="Gowin J."/>
            <person name="Greiner C."/>
            <person name="Han Y."/>
            <person name="Hu H."/>
            <person name="Hughes D.S.T."/>
            <person name="Huylmans A.-K."/>
            <person name="Kemena C."/>
            <person name="Kremer L.P.M."/>
            <person name="Lee S.L."/>
            <person name="Lopez-Ezquerra A."/>
            <person name="Mallet L."/>
            <person name="Monroy-Kuhn J.M."/>
            <person name="Moser A."/>
            <person name="Murali S.C."/>
            <person name="Muzny D.M."/>
            <person name="Otani S."/>
            <person name="Piulachs M.-D."/>
            <person name="Poelchau M."/>
            <person name="Qu J."/>
            <person name="Schaub F."/>
            <person name="Wada-Katsumata A."/>
            <person name="Worley K.C."/>
            <person name="Xie Q."/>
            <person name="Ylla G."/>
            <person name="Poulsen M."/>
            <person name="Gibbs R.A."/>
            <person name="Schal C."/>
            <person name="Richards S."/>
            <person name="Belles X."/>
            <person name="Korb J."/>
            <person name="Bornberg-Bauer E."/>
        </authorList>
    </citation>
    <scope>NUCLEOTIDE SEQUENCE [LARGE SCALE GENOMIC DNA]</scope>
    <source>
        <tissue evidence="2">Whole body</tissue>
    </source>
</reference>
<organism evidence="2 3">
    <name type="scientific">Cryptotermes secundus</name>
    <dbReference type="NCBI Taxonomy" id="105785"/>
    <lineage>
        <taxon>Eukaryota</taxon>
        <taxon>Metazoa</taxon>
        <taxon>Ecdysozoa</taxon>
        <taxon>Arthropoda</taxon>
        <taxon>Hexapoda</taxon>
        <taxon>Insecta</taxon>
        <taxon>Pterygota</taxon>
        <taxon>Neoptera</taxon>
        <taxon>Polyneoptera</taxon>
        <taxon>Dictyoptera</taxon>
        <taxon>Blattodea</taxon>
        <taxon>Blattoidea</taxon>
        <taxon>Termitoidae</taxon>
        <taxon>Kalotermitidae</taxon>
        <taxon>Cryptotermitinae</taxon>
        <taxon>Cryptotermes</taxon>
    </lineage>
</organism>
<gene>
    <name evidence="2" type="ORF">B7P43_G02781</name>
</gene>